<evidence type="ECO:0000256" key="1">
    <source>
        <dbReference type="SAM" id="MobiDB-lite"/>
    </source>
</evidence>
<feature type="region of interest" description="Disordered" evidence="1">
    <location>
        <begin position="1"/>
        <end position="46"/>
    </location>
</feature>
<protein>
    <submittedName>
        <fullName evidence="2">GD17837</fullName>
    </submittedName>
</protein>
<evidence type="ECO:0000313" key="2">
    <source>
        <dbReference type="EMBL" id="EDX05085.1"/>
    </source>
</evidence>
<dbReference type="HOGENOM" id="CLU_2111419_0_0_1"/>
<name>B4Q5Y2_DROSI</name>
<dbReference type="Proteomes" id="UP000000304">
    <property type="component" value="Chromosome 2L"/>
</dbReference>
<organism evidence="2 3">
    <name type="scientific">Drosophila simulans</name>
    <name type="common">Fruit fly</name>
    <dbReference type="NCBI Taxonomy" id="7240"/>
    <lineage>
        <taxon>Eukaryota</taxon>
        <taxon>Metazoa</taxon>
        <taxon>Ecdysozoa</taxon>
        <taxon>Arthropoda</taxon>
        <taxon>Hexapoda</taxon>
        <taxon>Insecta</taxon>
        <taxon>Pterygota</taxon>
        <taxon>Neoptera</taxon>
        <taxon>Endopterygota</taxon>
        <taxon>Diptera</taxon>
        <taxon>Brachycera</taxon>
        <taxon>Muscomorpha</taxon>
        <taxon>Ephydroidea</taxon>
        <taxon>Drosophilidae</taxon>
        <taxon>Drosophila</taxon>
        <taxon>Sophophora</taxon>
    </lineage>
</organism>
<evidence type="ECO:0000313" key="3">
    <source>
        <dbReference type="Proteomes" id="UP000000304"/>
    </source>
</evidence>
<gene>
    <name evidence="2" type="primary">Dsim\GD17837</name>
    <name evidence="2" type="ORF">Dsim_GD17837</name>
</gene>
<dbReference type="AlphaFoldDB" id="B4Q5Y2"/>
<reference evidence="2 3" key="1">
    <citation type="journal article" date="2007" name="Nature">
        <title>Evolution of genes and genomes on the Drosophila phylogeny.</title>
        <authorList>
            <consortium name="Drosophila 12 Genomes Consortium"/>
            <person name="Clark A.G."/>
            <person name="Eisen M.B."/>
            <person name="Smith D.R."/>
            <person name="Bergman C.M."/>
            <person name="Oliver B."/>
            <person name="Markow T.A."/>
            <person name="Kaufman T.C."/>
            <person name="Kellis M."/>
            <person name="Gelbart W."/>
            <person name="Iyer V.N."/>
            <person name="Pollard D.A."/>
            <person name="Sackton T.B."/>
            <person name="Larracuente A.M."/>
            <person name="Singh N.D."/>
            <person name="Abad J.P."/>
            <person name="Abt D.N."/>
            <person name="Adryan B."/>
            <person name="Aguade M."/>
            <person name="Akashi H."/>
            <person name="Anderson W.W."/>
            <person name="Aquadro C.F."/>
            <person name="Ardell D.H."/>
            <person name="Arguello R."/>
            <person name="Artieri C.G."/>
            <person name="Barbash D.A."/>
            <person name="Barker D."/>
            <person name="Barsanti P."/>
            <person name="Batterham P."/>
            <person name="Batzoglou S."/>
            <person name="Begun D."/>
            <person name="Bhutkar A."/>
            <person name="Blanco E."/>
            <person name="Bosak S.A."/>
            <person name="Bradley R.K."/>
            <person name="Brand A.D."/>
            <person name="Brent M.R."/>
            <person name="Brooks A.N."/>
            <person name="Brown R.H."/>
            <person name="Butlin R.K."/>
            <person name="Caggese C."/>
            <person name="Calvi B.R."/>
            <person name="Bernardo de Carvalho A."/>
            <person name="Caspi A."/>
            <person name="Castrezana S."/>
            <person name="Celniker S.E."/>
            <person name="Chang J.L."/>
            <person name="Chapple C."/>
            <person name="Chatterji S."/>
            <person name="Chinwalla A."/>
            <person name="Civetta A."/>
            <person name="Clifton S.W."/>
            <person name="Comeron J.M."/>
            <person name="Costello J.C."/>
            <person name="Coyne J.A."/>
            <person name="Daub J."/>
            <person name="David R.G."/>
            <person name="Delcher A.L."/>
            <person name="Delehaunty K."/>
            <person name="Do C.B."/>
            <person name="Ebling H."/>
            <person name="Edwards K."/>
            <person name="Eickbush T."/>
            <person name="Evans J.D."/>
            <person name="Filipski A."/>
            <person name="Findeiss S."/>
            <person name="Freyhult E."/>
            <person name="Fulton L."/>
            <person name="Fulton R."/>
            <person name="Garcia A.C."/>
            <person name="Gardiner A."/>
            <person name="Garfield D.A."/>
            <person name="Garvin B.E."/>
            <person name="Gibson G."/>
            <person name="Gilbert D."/>
            <person name="Gnerre S."/>
            <person name="Godfrey J."/>
            <person name="Good R."/>
            <person name="Gotea V."/>
            <person name="Gravely B."/>
            <person name="Greenberg A.J."/>
            <person name="Griffiths-Jones S."/>
            <person name="Gross S."/>
            <person name="Guigo R."/>
            <person name="Gustafson E.A."/>
            <person name="Haerty W."/>
            <person name="Hahn M.W."/>
            <person name="Halligan D.L."/>
            <person name="Halpern A.L."/>
            <person name="Halter G.M."/>
            <person name="Han M.V."/>
            <person name="Heger A."/>
            <person name="Hillier L."/>
            <person name="Hinrichs A.S."/>
            <person name="Holmes I."/>
            <person name="Hoskins R.A."/>
            <person name="Hubisz M.J."/>
            <person name="Hultmark D."/>
            <person name="Huntley M.A."/>
            <person name="Jaffe D.B."/>
            <person name="Jagadeeshan S."/>
            <person name="Jeck W.R."/>
            <person name="Johnson J."/>
            <person name="Jones C.D."/>
            <person name="Jordan W.C."/>
            <person name="Karpen G.H."/>
            <person name="Kataoka E."/>
            <person name="Keightley P.D."/>
            <person name="Kheradpour P."/>
            <person name="Kirkness E.F."/>
            <person name="Koerich L.B."/>
            <person name="Kristiansen K."/>
            <person name="Kudrna D."/>
            <person name="Kulathinal R.J."/>
            <person name="Kumar S."/>
            <person name="Kwok R."/>
            <person name="Lander E."/>
            <person name="Langley C.H."/>
            <person name="Lapoint R."/>
            <person name="Lazzaro B.P."/>
            <person name="Lee S.J."/>
            <person name="Levesque L."/>
            <person name="Li R."/>
            <person name="Lin C.F."/>
            <person name="Lin M.F."/>
            <person name="Lindblad-Toh K."/>
            <person name="Llopart A."/>
            <person name="Long M."/>
            <person name="Low L."/>
            <person name="Lozovsky E."/>
            <person name="Lu J."/>
            <person name="Luo M."/>
            <person name="Machado C.A."/>
            <person name="Makalowski W."/>
            <person name="Marzo M."/>
            <person name="Matsuda M."/>
            <person name="Matzkin L."/>
            <person name="McAllister B."/>
            <person name="McBride C.S."/>
            <person name="McKernan B."/>
            <person name="McKernan K."/>
            <person name="Mendez-Lago M."/>
            <person name="Minx P."/>
            <person name="Mollenhauer M.U."/>
            <person name="Montooth K."/>
            <person name="Mount S.M."/>
            <person name="Mu X."/>
            <person name="Myers E."/>
            <person name="Negre B."/>
            <person name="Newfeld S."/>
            <person name="Nielsen R."/>
            <person name="Noor M.A."/>
            <person name="O'Grady P."/>
            <person name="Pachter L."/>
            <person name="Papaceit M."/>
            <person name="Parisi M.J."/>
            <person name="Parisi M."/>
            <person name="Parts L."/>
            <person name="Pedersen J.S."/>
            <person name="Pesole G."/>
            <person name="Phillippy A.M."/>
            <person name="Ponting C.P."/>
            <person name="Pop M."/>
            <person name="Porcelli D."/>
            <person name="Powell J.R."/>
            <person name="Prohaska S."/>
            <person name="Pruitt K."/>
            <person name="Puig M."/>
            <person name="Quesneville H."/>
            <person name="Ram K.R."/>
            <person name="Rand D."/>
            <person name="Rasmussen M.D."/>
            <person name="Reed L.K."/>
            <person name="Reenan R."/>
            <person name="Reily A."/>
            <person name="Remington K.A."/>
            <person name="Rieger T.T."/>
            <person name="Ritchie M.G."/>
            <person name="Robin C."/>
            <person name="Rogers Y.H."/>
            <person name="Rohde C."/>
            <person name="Rozas J."/>
            <person name="Rubenfield M.J."/>
            <person name="Ruiz A."/>
            <person name="Russo S."/>
            <person name="Salzberg S.L."/>
            <person name="Sanchez-Gracia A."/>
            <person name="Saranga D.J."/>
            <person name="Sato H."/>
            <person name="Schaeffer S.W."/>
            <person name="Schatz M.C."/>
            <person name="Schlenke T."/>
            <person name="Schwartz R."/>
            <person name="Segarra C."/>
            <person name="Singh R.S."/>
            <person name="Sirot L."/>
            <person name="Sirota M."/>
            <person name="Sisneros N.B."/>
            <person name="Smith C.D."/>
            <person name="Smith T.F."/>
            <person name="Spieth J."/>
            <person name="Stage D.E."/>
            <person name="Stark A."/>
            <person name="Stephan W."/>
            <person name="Strausberg R.L."/>
            <person name="Strempel S."/>
            <person name="Sturgill D."/>
            <person name="Sutton G."/>
            <person name="Sutton G.G."/>
            <person name="Tao W."/>
            <person name="Teichmann S."/>
            <person name="Tobari Y.N."/>
            <person name="Tomimura Y."/>
            <person name="Tsolas J.M."/>
            <person name="Valente V.L."/>
            <person name="Venter E."/>
            <person name="Venter J.C."/>
            <person name="Vicario S."/>
            <person name="Vieira F.G."/>
            <person name="Vilella A.J."/>
            <person name="Villasante A."/>
            <person name="Walenz B."/>
            <person name="Wang J."/>
            <person name="Wasserman M."/>
            <person name="Watts T."/>
            <person name="Wilson D."/>
            <person name="Wilson R.K."/>
            <person name="Wing R.A."/>
            <person name="Wolfner M.F."/>
            <person name="Wong A."/>
            <person name="Wong G.K."/>
            <person name="Wu C.I."/>
            <person name="Wu G."/>
            <person name="Yamamoto D."/>
            <person name="Yang H.P."/>
            <person name="Yang S.P."/>
            <person name="Yorke J.A."/>
            <person name="Yoshida K."/>
            <person name="Zdobnov E."/>
            <person name="Zhang P."/>
            <person name="Zhang Y."/>
            <person name="Zimin A.V."/>
            <person name="Baldwin J."/>
            <person name="Abdouelleil A."/>
            <person name="Abdulkadir J."/>
            <person name="Abebe A."/>
            <person name="Abera B."/>
            <person name="Abreu J."/>
            <person name="Acer S.C."/>
            <person name="Aftuck L."/>
            <person name="Alexander A."/>
            <person name="An P."/>
            <person name="Anderson E."/>
            <person name="Anderson S."/>
            <person name="Arachi H."/>
            <person name="Azer M."/>
            <person name="Bachantsang P."/>
            <person name="Barry A."/>
            <person name="Bayul T."/>
            <person name="Berlin A."/>
            <person name="Bessette D."/>
            <person name="Bloom T."/>
            <person name="Blye J."/>
            <person name="Boguslavskiy L."/>
            <person name="Bonnet C."/>
            <person name="Boukhgalter B."/>
            <person name="Bourzgui I."/>
            <person name="Brown A."/>
            <person name="Cahill P."/>
            <person name="Channer S."/>
            <person name="Cheshatsang Y."/>
            <person name="Chuda L."/>
            <person name="Citroen M."/>
            <person name="Collymore A."/>
            <person name="Cooke P."/>
            <person name="Costello M."/>
            <person name="D'Aco K."/>
            <person name="Daza R."/>
            <person name="De Haan G."/>
            <person name="DeGray S."/>
            <person name="DeMaso C."/>
            <person name="Dhargay N."/>
            <person name="Dooley K."/>
            <person name="Dooley E."/>
            <person name="Doricent M."/>
            <person name="Dorje P."/>
            <person name="Dorjee K."/>
            <person name="Dupes A."/>
            <person name="Elong R."/>
            <person name="Falk J."/>
            <person name="Farina A."/>
            <person name="Faro S."/>
            <person name="Ferguson D."/>
            <person name="Fisher S."/>
            <person name="Foley C.D."/>
            <person name="Franke A."/>
            <person name="Friedrich D."/>
            <person name="Gadbois L."/>
            <person name="Gearin G."/>
            <person name="Gearin C.R."/>
            <person name="Giannoukos G."/>
            <person name="Goode T."/>
            <person name="Graham J."/>
            <person name="Grandbois E."/>
            <person name="Grewal S."/>
            <person name="Gyaltsen K."/>
            <person name="Hafez N."/>
            <person name="Hagos B."/>
            <person name="Hall J."/>
            <person name="Henson C."/>
            <person name="Hollinger A."/>
            <person name="Honan T."/>
            <person name="Huard M.D."/>
            <person name="Hughes L."/>
            <person name="Hurhula B."/>
            <person name="Husby M.E."/>
            <person name="Kamat A."/>
            <person name="Kanga B."/>
            <person name="Kashin S."/>
            <person name="Khazanovich D."/>
            <person name="Kisner P."/>
            <person name="Lance K."/>
            <person name="Lara M."/>
            <person name="Lee W."/>
            <person name="Lennon N."/>
            <person name="Letendre F."/>
            <person name="LeVine R."/>
            <person name="Lipovsky A."/>
            <person name="Liu X."/>
            <person name="Liu J."/>
            <person name="Liu S."/>
            <person name="Lokyitsang T."/>
            <person name="Lokyitsang Y."/>
            <person name="Lubonja R."/>
            <person name="Lui A."/>
            <person name="MacDonald P."/>
            <person name="Magnisalis V."/>
            <person name="Maru K."/>
            <person name="Matthews C."/>
            <person name="McCusker W."/>
            <person name="McDonough S."/>
            <person name="Mehta T."/>
            <person name="Meldrim J."/>
            <person name="Meneus L."/>
            <person name="Mihai O."/>
            <person name="Mihalev A."/>
            <person name="Mihova T."/>
            <person name="Mittelman R."/>
            <person name="Mlenga V."/>
            <person name="Montmayeur A."/>
            <person name="Mulrain L."/>
            <person name="Navidi A."/>
            <person name="Naylor J."/>
            <person name="Negash T."/>
            <person name="Nguyen T."/>
            <person name="Nguyen N."/>
            <person name="Nicol R."/>
            <person name="Norbu C."/>
            <person name="Norbu N."/>
            <person name="Novod N."/>
            <person name="O'Neill B."/>
            <person name="Osman S."/>
            <person name="Markiewicz E."/>
            <person name="Oyono O.L."/>
            <person name="Patti C."/>
            <person name="Phunkhang P."/>
            <person name="Pierre F."/>
            <person name="Priest M."/>
            <person name="Raghuraman S."/>
            <person name="Rege F."/>
            <person name="Reyes R."/>
            <person name="Rise C."/>
            <person name="Rogov P."/>
            <person name="Ross K."/>
            <person name="Ryan E."/>
            <person name="Settipalli S."/>
            <person name="Shea T."/>
            <person name="Sherpa N."/>
            <person name="Shi L."/>
            <person name="Shih D."/>
            <person name="Sparrow T."/>
            <person name="Spaulding J."/>
            <person name="Stalker J."/>
            <person name="Stange-Thomann N."/>
            <person name="Stavropoulos S."/>
            <person name="Stone C."/>
            <person name="Strader C."/>
            <person name="Tesfaye S."/>
            <person name="Thomson T."/>
            <person name="Thoulutsang Y."/>
            <person name="Thoulutsang D."/>
            <person name="Topham K."/>
            <person name="Topping I."/>
            <person name="Tsamla T."/>
            <person name="Vassiliev H."/>
            <person name="Vo A."/>
            <person name="Wangchuk T."/>
            <person name="Wangdi T."/>
            <person name="Weiand M."/>
            <person name="Wilkinson J."/>
            <person name="Wilson A."/>
            <person name="Yadav S."/>
            <person name="Young G."/>
            <person name="Yu Q."/>
            <person name="Zembek L."/>
            <person name="Zhong D."/>
            <person name="Zimmer A."/>
            <person name="Zwirko Z."/>
            <person name="Jaffe D.B."/>
            <person name="Alvarez P."/>
            <person name="Brockman W."/>
            <person name="Butler J."/>
            <person name="Chin C."/>
            <person name="Gnerre S."/>
            <person name="Grabherr M."/>
            <person name="Kleber M."/>
            <person name="Mauceli E."/>
            <person name="MacCallum I."/>
        </authorList>
    </citation>
    <scope>NUCLEOTIDE SEQUENCE [LARGE SCALE GENOMIC DNA]</scope>
    <source>
        <strain evidence="3">white501</strain>
    </source>
</reference>
<accession>B4Q5Y2</accession>
<keyword evidence="3" id="KW-1185">Reference proteome</keyword>
<sequence length="115" mass="12985">MGKTDITVTKRNGKYATSSTQKTPAHSDRGRSLVPGRSRAQKTTDTVRVPYQECKPRGGHFRLDIVSVIADFGTARLTQFRRTSTKSIHNSTASCQRQIQNIPRFVPRKKRERAV</sequence>
<feature type="compositionally biased region" description="Polar residues" evidence="1">
    <location>
        <begin position="1"/>
        <end position="24"/>
    </location>
</feature>
<dbReference type="EMBL" id="CM000361">
    <property type="protein sequence ID" value="EDX05085.1"/>
    <property type="molecule type" value="Genomic_DNA"/>
</dbReference>
<proteinExistence type="predicted"/>